<evidence type="ECO:0000256" key="3">
    <source>
        <dbReference type="ARBA" id="ARBA00022884"/>
    </source>
</evidence>
<keyword evidence="4" id="KW-0805">Transcription regulation</keyword>
<feature type="compositionally biased region" description="Basic and acidic residues" evidence="8">
    <location>
        <begin position="757"/>
        <end position="773"/>
    </location>
</feature>
<keyword evidence="11" id="KW-1185">Reference proteome</keyword>
<reference evidence="11" key="2">
    <citation type="journal article" date="2016" name="Sci. Rep.">
        <title>Dictyocaulus viviparus genome, variome and transcriptome elucidate lungworm biology and support future intervention.</title>
        <authorList>
            <person name="McNulty S.N."/>
            <person name="Strube C."/>
            <person name="Rosa B.A."/>
            <person name="Martin J.C."/>
            <person name="Tyagi R."/>
            <person name="Choi Y.J."/>
            <person name="Wang Q."/>
            <person name="Hallsworth Pepin K."/>
            <person name="Zhang X."/>
            <person name="Ozersky P."/>
            <person name="Wilson R.K."/>
            <person name="Sternberg P.W."/>
            <person name="Gasser R.B."/>
            <person name="Mitreva M."/>
        </authorList>
    </citation>
    <scope>NUCLEOTIDE SEQUENCE [LARGE SCALE GENOMIC DNA]</scope>
    <source>
        <strain evidence="11">HannoverDv2000</strain>
    </source>
</reference>
<evidence type="ECO:0000313" key="10">
    <source>
        <dbReference type="EMBL" id="KJH49161.1"/>
    </source>
</evidence>
<dbReference type="Gene3D" id="1.10.10.790">
    <property type="entry name" value="Surp module"/>
    <property type="match status" value="2"/>
</dbReference>
<protein>
    <submittedName>
        <fullName evidence="10">Surp module</fullName>
    </submittedName>
</protein>
<gene>
    <name evidence="10" type="ORF">DICVIV_04719</name>
</gene>
<feature type="region of interest" description="Disordered" evidence="8">
    <location>
        <begin position="117"/>
        <end position="139"/>
    </location>
</feature>
<feature type="compositionally biased region" description="Acidic residues" evidence="8">
    <location>
        <begin position="123"/>
        <end position="133"/>
    </location>
</feature>
<feature type="domain" description="SURP motif" evidence="9">
    <location>
        <begin position="157"/>
        <end position="200"/>
    </location>
</feature>
<keyword evidence="7" id="KW-0175">Coiled coil</keyword>
<reference evidence="10 11" key="1">
    <citation type="submission" date="2013-11" db="EMBL/GenBank/DDBJ databases">
        <title>Draft genome of the bovine lungworm Dictyocaulus viviparus.</title>
        <authorList>
            <person name="Mitreva M."/>
        </authorList>
    </citation>
    <scope>NUCLEOTIDE SEQUENCE [LARGE SCALE GENOMIC DNA]</scope>
    <source>
        <strain evidence="10 11">HannoverDv2000</strain>
    </source>
</reference>
<dbReference type="Pfam" id="PF01805">
    <property type="entry name" value="Surp"/>
    <property type="match status" value="2"/>
</dbReference>
<evidence type="ECO:0000256" key="1">
    <source>
        <dbReference type="ARBA" id="ARBA00022664"/>
    </source>
</evidence>
<evidence type="ECO:0000256" key="4">
    <source>
        <dbReference type="ARBA" id="ARBA00023015"/>
    </source>
</evidence>
<dbReference type="EMBL" id="KN716244">
    <property type="protein sequence ID" value="KJH49161.1"/>
    <property type="molecule type" value="Genomic_DNA"/>
</dbReference>
<sequence length="824" mass="93373">MSSDEDLLVFGYASRIYSPDDRSDFIAEEQHLIVSPSDPSLRIDRYDCRLLLPTGFDVNVSSTLEESCPTEDLEEEMCDEERYRDMIHEVPETHVEEVRPQKAEIAYDYKNDNKANGSSTDLVCDDSDSETEPFEPPPGIKLPLGLAVPENQKQNHIIERTALFVVTKGPQMEIVIKAKQRNNTEQFGFLEFDNVLHPYYKYLSKLIREKKYTPDLAKRPKRPPQREQVGEQDMSTGGSTTKDNKSNALTALADQHGSDSDSDSDCELHPSLLSGMLKRGRSPDVMDAAENAVGPRRRPISPSPPPVTAHRHDYDMSKSNDIYASLFKSLSQVSVEREEAEKRQKEKLEIQKHIMASAPPPPDEEYRAWWLSFYGTPCPYSSPQPMVPPPPDLQPVISSYADFVARHGVEAELDLRDRADLQLNFMHPTSPHFSYYQHRVRMVQWELAQKVTDEPPKSDVSETETGVTPVLENVSIEGVIDDTSIPTTSSTVTCDQESPVPAMNRKQRRRLQDGFQVATCQPIGIVDPVASITAPDIFTVPKVSTSPGLLSSTPVVNTTGEESGSDETCTNNVGVAAPRPFPVPVSFTLAPIRDENPVFSSKLVTSEDSSGSILVDPRTLSPLSVPQQASVTAPQVHVNFLVAFCYCWFFVEKYFVILPPPVPPNILSNTQLDRKEKARIFMERLLNEKRVKKLREQEEARIKELEAQKAEIERQLAEEEVKRKKTSLAMVDKLINSRIGALLGQVNTESEVKAKLPARLSDDEADKDRDEMRRKRKKDKIKKHKHRKSRSRSRSRDRDRRRRRRSSDSRSSDRDSRKRKKERR</sequence>
<dbReference type="InterPro" id="IPR000061">
    <property type="entry name" value="Surp"/>
</dbReference>
<dbReference type="GO" id="GO:0000395">
    <property type="term" value="P:mRNA 5'-splice site recognition"/>
    <property type="evidence" value="ECO:0007669"/>
    <property type="project" value="TreeGrafter"/>
</dbReference>
<proteinExistence type="predicted"/>
<feature type="compositionally biased region" description="Basic and acidic residues" evidence="8">
    <location>
        <begin position="806"/>
        <end position="816"/>
    </location>
</feature>
<feature type="region of interest" description="Disordered" evidence="8">
    <location>
        <begin position="757"/>
        <end position="824"/>
    </location>
</feature>
<dbReference type="Pfam" id="PF09750">
    <property type="entry name" value="DRY_EERY"/>
    <property type="match status" value="1"/>
</dbReference>
<feature type="coiled-coil region" evidence="7">
    <location>
        <begin position="688"/>
        <end position="729"/>
    </location>
</feature>
<keyword evidence="3" id="KW-0694">RNA-binding</keyword>
<feature type="compositionally biased region" description="Basic and acidic residues" evidence="8">
    <location>
        <begin position="214"/>
        <end position="229"/>
    </location>
</feature>
<evidence type="ECO:0000313" key="11">
    <source>
        <dbReference type="Proteomes" id="UP000053766"/>
    </source>
</evidence>
<keyword evidence="5" id="KW-0804">Transcription</keyword>
<evidence type="ECO:0000256" key="5">
    <source>
        <dbReference type="ARBA" id="ARBA00023163"/>
    </source>
</evidence>
<dbReference type="Proteomes" id="UP000053766">
    <property type="component" value="Unassembled WGS sequence"/>
</dbReference>
<accession>A0A0D8Y3K0</accession>
<evidence type="ECO:0000256" key="2">
    <source>
        <dbReference type="ARBA" id="ARBA00022737"/>
    </source>
</evidence>
<dbReference type="PROSITE" id="PS50128">
    <property type="entry name" value="SURP"/>
    <property type="match status" value="2"/>
</dbReference>
<feature type="domain" description="SURP motif" evidence="9">
    <location>
        <begin position="396"/>
        <end position="436"/>
    </location>
</feature>
<keyword evidence="1" id="KW-0507">mRNA processing</keyword>
<evidence type="ECO:0000259" key="9">
    <source>
        <dbReference type="PROSITE" id="PS50128"/>
    </source>
</evidence>
<evidence type="ECO:0000256" key="7">
    <source>
        <dbReference type="SAM" id="Coils"/>
    </source>
</evidence>
<feature type="region of interest" description="Disordered" evidence="8">
    <location>
        <begin position="214"/>
        <end position="245"/>
    </location>
</feature>
<keyword evidence="6" id="KW-0508">mRNA splicing</keyword>
<name>A0A0D8Y3K0_DICVI</name>
<dbReference type="InterPro" id="IPR019147">
    <property type="entry name" value="SWAP_N_domain"/>
</dbReference>
<dbReference type="SUPFAM" id="SSF109905">
    <property type="entry name" value="Surp module (SWAP domain)"/>
    <property type="match status" value="2"/>
</dbReference>
<feature type="compositionally biased region" description="Polar residues" evidence="8">
    <location>
        <begin position="233"/>
        <end position="245"/>
    </location>
</feature>
<dbReference type="AlphaFoldDB" id="A0A0D8Y3K0"/>
<dbReference type="GO" id="GO:0003723">
    <property type="term" value="F:RNA binding"/>
    <property type="evidence" value="ECO:0007669"/>
    <property type="project" value="UniProtKB-KW"/>
</dbReference>
<evidence type="ECO:0000256" key="6">
    <source>
        <dbReference type="ARBA" id="ARBA00023187"/>
    </source>
</evidence>
<dbReference type="SMART" id="SM01141">
    <property type="entry name" value="DRY_EERY"/>
    <property type="match status" value="1"/>
</dbReference>
<dbReference type="SMART" id="SM00648">
    <property type="entry name" value="SWAP"/>
    <property type="match status" value="2"/>
</dbReference>
<dbReference type="STRING" id="29172.A0A0D8Y3K0"/>
<evidence type="ECO:0000256" key="8">
    <source>
        <dbReference type="SAM" id="MobiDB-lite"/>
    </source>
</evidence>
<feature type="region of interest" description="Disordered" evidence="8">
    <location>
        <begin position="549"/>
        <end position="568"/>
    </location>
</feature>
<dbReference type="InterPro" id="IPR040397">
    <property type="entry name" value="SWAP"/>
</dbReference>
<feature type="compositionally biased region" description="Basic residues" evidence="8">
    <location>
        <begin position="774"/>
        <end position="805"/>
    </location>
</feature>
<dbReference type="InterPro" id="IPR035967">
    <property type="entry name" value="SWAP/Surp_sf"/>
</dbReference>
<organism evidence="10 11">
    <name type="scientific">Dictyocaulus viviparus</name>
    <name type="common">Bovine lungworm</name>
    <dbReference type="NCBI Taxonomy" id="29172"/>
    <lineage>
        <taxon>Eukaryota</taxon>
        <taxon>Metazoa</taxon>
        <taxon>Ecdysozoa</taxon>
        <taxon>Nematoda</taxon>
        <taxon>Chromadorea</taxon>
        <taxon>Rhabditida</taxon>
        <taxon>Rhabditina</taxon>
        <taxon>Rhabditomorpha</taxon>
        <taxon>Strongyloidea</taxon>
        <taxon>Metastrongylidae</taxon>
        <taxon>Dictyocaulus</taxon>
    </lineage>
</organism>
<dbReference type="OrthoDB" id="5836667at2759"/>
<keyword evidence="2" id="KW-0677">Repeat</keyword>
<dbReference type="PANTHER" id="PTHR13161:SF15">
    <property type="entry name" value="SPLICING FACTOR, SUPPRESSOR OF WHITE-APRICOT HOMOLOG"/>
    <property type="match status" value="1"/>
</dbReference>
<dbReference type="PANTHER" id="PTHR13161">
    <property type="entry name" value="SPLICING FACTOR SUPPRESSOR OF WHITE APRICOT"/>
    <property type="match status" value="1"/>
</dbReference>